<dbReference type="Proteomes" id="UP001481677">
    <property type="component" value="Unassembled WGS sequence"/>
</dbReference>
<keyword evidence="2" id="KW-0805">Transcription regulation</keyword>
<evidence type="ECO:0000259" key="5">
    <source>
        <dbReference type="PROSITE" id="PS50931"/>
    </source>
</evidence>
<keyword evidence="3" id="KW-0238">DNA-binding</keyword>
<evidence type="ECO:0000313" key="6">
    <source>
        <dbReference type="EMBL" id="MEM5345338.1"/>
    </source>
</evidence>
<name>A0ABU9RE50_9BURK</name>
<dbReference type="InterPro" id="IPR058163">
    <property type="entry name" value="LysR-type_TF_proteobact-type"/>
</dbReference>
<dbReference type="PANTHER" id="PTHR30537:SF5">
    <property type="entry name" value="HTH-TYPE TRANSCRIPTIONAL ACTIVATOR TTDR-RELATED"/>
    <property type="match status" value="1"/>
</dbReference>
<dbReference type="RefSeq" id="WP_240057467.1">
    <property type="nucleotide sequence ID" value="NZ_JAZHFZ010000046.1"/>
</dbReference>
<dbReference type="PROSITE" id="PS50931">
    <property type="entry name" value="HTH_LYSR"/>
    <property type="match status" value="1"/>
</dbReference>
<dbReference type="Gene3D" id="1.10.10.10">
    <property type="entry name" value="Winged helix-like DNA-binding domain superfamily/Winged helix DNA-binding domain"/>
    <property type="match status" value="1"/>
</dbReference>
<evidence type="ECO:0000256" key="3">
    <source>
        <dbReference type="ARBA" id="ARBA00023125"/>
    </source>
</evidence>
<dbReference type="InterPro" id="IPR000847">
    <property type="entry name" value="LysR_HTH_N"/>
</dbReference>
<evidence type="ECO:0000256" key="4">
    <source>
        <dbReference type="ARBA" id="ARBA00023163"/>
    </source>
</evidence>
<accession>A0ABU9RE50</accession>
<dbReference type="InterPro" id="IPR036390">
    <property type="entry name" value="WH_DNA-bd_sf"/>
</dbReference>
<comment type="similarity">
    <text evidence="1">Belongs to the LysR transcriptional regulatory family.</text>
</comment>
<dbReference type="Gene3D" id="3.40.190.290">
    <property type="match status" value="1"/>
</dbReference>
<keyword evidence="7" id="KW-1185">Reference proteome</keyword>
<keyword evidence="4" id="KW-0804">Transcription</keyword>
<feature type="domain" description="HTH lysR-type" evidence="5">
    <location>
        <begin position="86"/>
        <end position="143"/>
    </location>
</feature>
<organism evidence="6 7">
    <name type="scientific">Paraburkholderia azotifigens</name>
    <dbReference type="NCBI Taxonomy" id="2057004"/>
    <lineage>
        <taxon>Bacteria</taxon>
        <taxon>Pseudomonadati</taxon>
        <taxon>Pseudomonadota</taxon>
        <taxon>Betaproteobacteria</taxon>
        <taxon>Burkholderiales</taxon>
        <taxon>Burkholderiaceae</taxon>
        <taxon>Paraburkholderia</taxon>
    </lineage>
</organism>
<dbReference type="SUPFAM" id="SSF53850">
    <property type="entry name" value="Periplasmic binding protein-like II"/>
    <property type="match status" value="1"/>
</dbReference>
<proteinExistence type="inferred from homology"/>
<evidence type="ECO:0000313" key="7">
    <source>
        <dbReference type="Proteomes" id="UP001481677"/>
    </source>
</evidence>
<dbReference type="Pfam" id="PF03466">
    <property type="entry name" value="LysR_substrate"/>
    <property type="match status" value="1"/>
</dbReference>
<dbReference type="SUPFAM" id="SSF46785">
    <property type="entry name" value="Winged helix' DNA-binding domain"/>
    <property type="match status" value="1"/>
</dbReference>
<protein>
    <submittedName>
        <fullName evidence="6">LysR family transcriptional regulator</fullName>
    </submittedName>
</protein>
<dbReference type="Pfam" id="PF00126">
    <property type="entry name" value="HTH_1"/>
    <property type="match status" value="1"/>
</dbReference>
<comment type="caution">
    <text evidence="6">The sequence shown here is derived from an EMBL/GenBank/DDBJ whole genome shotgun (WGS) entry which is preliminary data.</text>
</comment>
<gene>
    <name evidence="6" type="ORF">V4C56_37655</name>
</gene>
<evidence type="ECO:0000256" key="1">
    <source>
        <dbReference type="ARBA" id="ARBA00009437"/>
    </source>
</evidence>
<dbReference type="EMBL" id="JAZHGA010000045">
    <property type="protein sequence ID" value="MEM5345338.1"/>
    <property type="molecule type" value="Genomic_DNA"/>
</dbReference>
<dbReference type="InterPro" id="IPR005119">
    <property type="entry name" value="LysR_subst-bd"/>
</dbReference>
<sequence length="396" mass="44233">MDEAIVGDQPAFLKRTRAGLRANQCSICAMRRWNAISCQRMKWCVFLMDNNRSRYRTYNCTPDRFRIAPARETVFRVELKLGIRMDKFREMEVFVAIVDQGSFTGAADKLGMSAPTVSRALHSLETRVGVQLIARTTRSIRPTDAGMAYLDASRKVLDTIADAEANIAAEQIRPAGTLTISAPVLFGQRFIAPLINAYANSYPDVNVNVVYVDRTTRLMEEGVDIAIRIGHLGDSSVFAVPLGAVRRRTYAAPAYLEAHGEPVHPRDLSAHHCVSYTGVTHPLEWVFYENGVRVPVRVRPRMIVDLAPAAVIAAVDRVGITQLLSYQAAPEILNGSLQRILMAFEPDSIPVNLLHVERKGTSIKVRSFVEFVTETLRRNVHLQFVDAPKKLPVYED</sequence>
<dbReference type="InterPro" id="IPR036388">
    <property type="entry name" value="WH-like_DNA-bd_sf"/>
</dbReference>
<reference evidence="6 7" key="1">
    <citation type="submission" date="2024-01" db="EMBL/GenBank/DDBJ databases">
        <title>The diversity of rhizobia nodulating Mimosa spp. in eleven states of Brazil covering several biomes is determined by host plant, location, and edaphic factors.</title>
        <authorList>
            <person name="Rouws L."/>
            <person name="Barauna A."/>
            <person name="Beukes C."/>
            <person name="De Faria S.M."/>
            <person name="Gross E."/>
            <person name="Dos Reis Junior F.B."/>
            <person name="Simon M."/>
            <person name="Maluk M."/>
            <person name="Odee D.W."/>
            <person name="Kenicer G."/>
            <person name="Young J.P.W."/>
            <person name="Reis V.M."/>
            <person name="Zilli J."/>
            <person name="James E.K."/>
        </authorList>
    </citation>
    <scope>NUCLEOTIDE SEQUENCE [LARGE SCALE GENOMIC DNA]</scope>
    <source>
        <strain evidence="6 7">JPY530</strain>
    </source>
</reference>
<evidence type="ECO:0000256" key="2">
    <source>
        <dbReference type="ARBA" id="ARBA00023015"/>
    </source>
</evidence>
<dbReference type="PANTHER" id="PTHR30537">
    <property type="entry name" value="HTH-TYPE TRANSCRIPTIONAL REGULATOR"/>
    <property type="match status" value="1"/>
</dbReference>